<dbReference type="Proteomes" id="UP000184364">
    <property type="component" value="Unassembled WGS sequence"/>
</dbReference>
<reference evidence="2" key="1">
    <citation type="submission" date="2016-11" db="EMBL/GenBank/DDBJ databases">
        <authorList>
            <person name="Varghese N."/>
            <person name="Submissions S."/>
        </authorList>
    </citation>
    <scope>NUCLEOTIDE SEQUENCE [LARGE SCALE GENOMIC DNA]</scope>
    <source>
        <strain evidence="2">DSM 26899</strain>
    </source>
</reference>
<organism evidence="1 2">
    <name type="scientific">Chryseobacterium polytrichastri</name>
    <dbReference type="NCBI Taxonomy" id="1302687"/>
    <lineage>
        <taxon>Bacteria</taxon>
        <taxon>Pseudomonadati</taxon>
        <taxon>Bacteroidota</taxon>
        <taxon>Flavobacteriia</taxon>
        <taxon>Flavobacteriales</taxon>
        <taxon>Weeksellaceae</taxon>
        <taxon>Chryseobacterium group</taxon>
        <taxon>Chryseobacterium</taxon>
    </lineage>
</organism>
<dbReference type="EMBL" id="FRAV01000085">
    <property type="protein sequence ID" value="SHM73380.1"/>
    <property type="molecule type" value="Genomic_DNA"/>
</dbReference>
<dbReference type="AlphaFoldDB" id="A0A1M7L6J6"/>
<evidence type="ECO:0000313" key="2">
    <source>
        <dbReference type="Proteomes" id="UP000184364"/>
    </source>
</evidence>
<name>A0A1M7L6J6_9FLAO</name>
<dbReference type="RefSeq" id="WP_073298068.1">
    <property type="nucleotide sequence ID" value="NZ_FRAV01000085.1"/>
</dbReference>
<dbReference type="OrthoDB" id="1377327at2"/>
<sequence length="149" mass="17419">MDNKIIKLIFFLIIFLIPNNIEAQKSEMDSIIKQFFIKNGEIDVNNKLGIYAKNILNGSEIGNEDAGIYVIRTVYSTEGKDYLFFRNKDHHEILSFDDLKKIVEKTGVFFEGKTDELFLKNLESVISLYHKNKIFNNSKTDRYKIKLKN</sequence>
<accession>A0A1M7L6J6</accession>
<evidence type="ECO:0000313" key="1">
    <source>
        <dbReference type="EMBL" id="SHM73380.1"/>
    </source>
</evidence>
<protein>
    <submittedName>
        <fullName evidence="1">Uncharacterized protein</fullName>
    </submittedName>
</protein>
<proteinExistence type="predicted"/>
<gene>
    <name evidence="1" type="ORF">SAMN05444267_10852</name>
</gene>
<keyword evidence="2" id="KW-1185">Reference proteome</keyword>